<dbReference type="EMBL" id="GBBK01004850">
    <property type="protein sequence ID" value="JAC19632.1"/>
    <property type="molecule type" value="mRNA"/>
</dbReference>
<keyword evidence="2" id="KW-0732">Signal</keyword>
<evidence type="ECO:0000313" key="3">
    <source>
        <dbReference type="EMBL" id="JAC19632.1"/>
    </source>
</evidence>
<name>A0A023FDP8_AMBCJ</name>
<feature type="compositionally biased region" description="Acidic residues" evidence="1">
    <location>
        <begin position="20"/>
        <end position="29"/>
    </location>
</feature>
<accession>A0A023FDP8</accession>
<feature type="chain" id="PRO_5001516458" evidence="2">
    <location>
        <begin position="21"/>
        <end position="122"/>
    </location>
</feature>
<feature type="region of interest" description="Disordered" evidence="1">
    <location>
        <begin position="19"/>
        <end position="122"/>
    </location>
</feature>
<dbReference type="AlphaFoldDB" id="A0A023FDP8"/>
<evidence type="ECO:0000256" key="2">
    <source>
        <dbReference type="SAM" id="SignalP"/>
    </source>
</evidence>
<evidence type="ECO:0000256" key="1">
    <source>
        <dbReference type="SAM" id="MobiDB-lite"/>
    </source>
</evidence>
<proteinExistence type="evidence at transcript level"/>
<reference evidence="3" key="1">
    <citation type="submission" date="2014-03" db="EMBL/GenBank/DDBJ databases">
        <title>The sialotranscriptome of Amblyomma triste, Amblyomma parvum and Amblyomma cajennense ticks, uncovered by 454-based RNA-seq.</title>
        <authorList>
            <person name="Garcia G.R."/>
            <person name="Gardinassi L.G."/>
            <person name="Ribeiro J.M."/>
            <person name="Anatriello E."/>
            <person name="Ferreira B.R."/>
            <person name="Moreira H.N."/>
            <person name="Mafra C."/>
            <person name="Olegario M.M."/>
            <person name="Szabo P.J."/>
            <person name="Miranda-Santos I.K."/>
            <person name="Maruyama S.R."/>
        </authorList>
    </citation>
    <scope>NUCLEOTIDE SEQUENCE</scope>
    <source>
        <strain evidence="3">Uberlandia</strain>
        <tissue evidence="3">Salivary glands</tissue>
    </source>
</reference>
<organism evidence="3">
    <name type="scientific">Amblyomma cajennense</name>
    <name type="common">Cayenne tick</name>
    <name type="synonym">Acarus cajennensis</name>
    <dbReference type="NCBI Taxonomy" id="34607"/>
    <lineage>
        <taxon>Eukaryota</taxon>
        <taxon>Metazoa</taxon>
        <taxon>Ecdysozoa</taxon>
        <taxon>Arthropoda</taxon>
        <taxon>Chelicerata</taxon>
        <taxon>Arachnida</taxon>
        <taxon>Acari</taxon>
        <taxon>Parasitiformes</taxon>
        <taxon>Ixodida</taxon>
        <taxon>Ixodoidea</taxon>
        <taxon>Ixodidae</taxon>
        <taxon>Amblyomminae</taxon>
        <taxon>Amblyomma</taxon>
    </lineage>
</organism>
<feature type="compositionally biased region" description="Acidic residues" evidence="1">
    <location>
        <begin position="56"/>
        <end position="65"/>
    </location>
</feature>
<sequence length="122" mass="13043">MLKIFVFMFLLAIVVHGAQGDEDSSDESDDHNTEHSGGRAHPRLPTGGSGGGFEQLPDDIDSEEEPIVHGVQGDEDSSDESDDHNREHSGGRAHPRLPTGGSGGGFEQLPDDIDSEEEPRSP</sequence>
<feature type="compositionally biased region" description="Acidic residues" evidence="1">
    <location>
        <begin position="109"/>
        <end position="122"/>
    </location>
</feature>
<protein>
    <submittedName>
        <fullName evidence="3">Putative secreted protein</fullName>
    </submittedName>
</protein>
<feature type="signal peptide" evidence="2">
    <location>
        <begin position="1"/>
        <end position="20"/>
    </location>
</feature>
<feature type="compositionally biased region" description="Acidic residues" evidence="1">
    <location>
        <begin position="73"/>
        <end position="82"/>
    </location>
</feature>